<dbReference type="Proteomes" id="UP000050349">
    <property type="component" value="Unassembled WGS sequence"/>
</dbReference>
<dbReference type="Pfam" id="PF00497">
    <property type="entry name" value="SBP_bac_3"/>
    <property type="match status" value="1"/>
</dbReference>
<proteinExistence type="inferred from homology"/>
<evidence type="ECO:0000259" key="4">
    <source>
        <dbReference type="SMART" id="SM00062"/>
    </source>
</evidence>
<dbReference type="EMBL" id="LJXB01000088">
    <property type="protein sequence ID" value="KPU55974.1"/>
    <property type="molecule type" value="Genomic_DNA"/>
</dbReference>
<keyword evidence="2 3" id="KW-0732">Signal</keyword>
<evidence type="ECO:0000256" key="2">
    <source>
        <dbReference type="ARBA" id="ARBA00022729"/>
    </source>
</evidence>
<dbReference type="InterPro" id="IPR001638">
    <property type="entry name" value="Solute-binding_3/MltF_N"/>
</dbReference>
<dbReference type="PANTHER" id="PTHR35936:SF13">
    <property type="entry name" value="HISTIDINE-BINDING PERIPLASMIC PROTEIN"/>
    <property type="match status" value="1"/>
</dbReference>
<dbReference type="AlphaFoldDB" id="A0A0P8WRJ8"/>
<feature type="signal peptide" evidence="3">
    <location>
        <begin position="1"/>
        <end position="22"/>
    </location>
</feature>
<gene>
    <name evidence="5" type="ORF">AN403_1795</name>
</gene>
<dbReference type="PANTHER" id="PTHR35936">
    <property type="entry name" value="MEMBRANE-BOUND LYTIC MUREIN TRANSGLYCOSYLASE F"/>
    <property type="match status" value="1"/>
</dbReference>
<dbReference type="Gene3D" id="3.40.190.10">
    <property type="entry name" value="Periplasmic binding protein-like II"/>
    <property type="match status" value="2"/>
</dbReference>
<evidence type="ECO:0000313" key="5">
    <source>
        <dbReference type="EMBL" id="KPU55974.1"/>
    </source>
</evidence>
<evidence type="ECO:0000256" key="3">
    <source>
        <dbReference type="SAM" id="SignalP"/>
    </source>
</evidence>
<dbReference type="PATRIC" id="fig|294.162.peg.4851"/>
<evidence type="ECO:0000256" key="1">
    <source>
        <dbReference type="ARBA" id="ARBA00010333"/>
    </source>
</evidence>
<dbReference type="OrthoDB" id="9768183at2"/>
<feature type="domain" description="Solute-binding protein family 3/N-terminal" evidence="4">
    <location>
        <begin position="27"/>
        <end position="254"/>
    </location>
</feature>
<dbReference type="SMART" id="SM00062">
    <property type="entry name" value="PBPb"/>
    <property type="match status" value="1"/>
</dbReference>
<organism evidence="5 6">
    <name type="scientific">Pseudomonas fluorescens</name>
    <dbReference type="NCBI Taxonomy" id="294"/>
    <lineage>
        <taxon>Bacteria</taxon>
        <taxon>Pseudomonadati</taxon>
        <taxon>Pseudomonadota</taxon>
        <taxon>Gammaproteobacteria</taxon>
        <taxon>Pseudomonadales</taxon>
        <taxon>Pseudomonadaceae</taxon>
        <taxon>Pseudomonas</taxon>
    </lineage>
</organism>
<name>A0A0P8WRJ8_PSEFL</name>
<dbReference type="SUPFAM" id="SSF53850">
    <property type="entry name" value="Periplasmic binding protein-like II"/>
    <property type="match status" value="1"/>
</dbReference>
<feature type="chain" id="PRO_5006153484" evidence="3">
    <location>
        <begin position="23"/>
        <end position="259"/>
    </location>
</feature>
<accession>A0A0P8WRJ8</accession>
<comment type="caution">
    <text evidence="5">The sequence shown here is derived from an EMBL/GenBank/DDBJ whole genome shotgun (WGS) entry which is preliminary data.</text>
</comment>
<evidence type="ECO:0000313" key="6">
    <source>
        <dbReference type="Proteomes" id="UP000050349"/>
    </source>
</evidence>
<protein>
    <submittedName>
        <fullName evidence="5">Bacterial extracellular solute-binding s, 3 family protein</fullName>
    </submittedName>
</protein>
<sequence length="259" mass="28176">MNIKWLTLPALALLCCTTGVSAKEWKELRFGVNPSYPPFESTTADGGVQGFGVDLGNAICAELKLTCVWVSNDFDGLIPGLKAGKFDAIESSMTVTDTRKKQIDFTDRLYAGPTAIVTRKDSGLLPTAESLRGKTIGYMQGTIQETYAKAKLGPGGVKLRAYQNQDQVYADLVYGRLDASIQDKLQAQMSFLTSPQGADFQNSEGISDPLVPSEIAIGVRKDNEELKGMLNAAIKALHDKGIYAQIQQKHFGDLDLYNN</sequence>
<comment type="similarity">
    <text evidence="1">Belongs to the bacterial solute-binding protein 3 family.</text>
</comment>
<reference evidence="5 6" key="1">
    <citation type="submission" date="2015-09" db="EMBL/GenBank/DDBJ databases">
        <authorList>
            <person name="Jackson K.R."/>
            <person name="Lunt B.L."/>
            <person name="Fisher J.N.B."/>
            <person name="Gardner A.V."/>
            <person name="Bailey M.E."/>
            <person name="Deus L.M."/>
            <person name="Earl A.S."/>
            <person name="Gibby P.D."/>
            <person name="Hartmann K.A."/>
            <person name="Liu J.E."/>
            <person name="Manci A.M."/>
            <person name="Nielsen D.A."/>
            <person name="Solomon M.B."/>
            <person name="Breakwell D.P."/>
            <person name="Burnett S.H."/>
            <person name="Grose J.H."/>
        </authorList>
    </citation>
    <scope>NUCLEOTIDE SEQUENCE [LARGE SCALE GENOMIC DNA]</scope>
    <source>
        <strain evidence="5 6">S613</strain>
    </source>
</reference>
<dbReference type="RefSeq" id="WP_057399571.1">
    <property type="nucleotide sequence ID" value="NZ_LJXB01000088.1"/>
</dbReference>